<sequence>MSVTAVKSTVLDVDWSTQTVLPIEFRGREIQLEARAYQGCDPTYQALVLINRPKPGEDVKIPVVRVHSGCVTGDIFHSLRCDCYQQLQAALETIVDTPNGVLIYLPYHEGRGIGLVNKIRAYALQDKGLDTVDANVEIGEPIDAREYDLTAAILFDLGFNEIRLLTNNPAKVEALRQEGITVAEQIPVVTEPSIYNQRYLETKRVRMAHKL</sequence>
<dbReference type="GO" id="GO:0003935">
    <property type="term" value="F:GTP cyclohydrolase II activity"/>
    <property type="evidence" value="ECO:0007669"/>
    <property type="project" value="UniProtKB-EC"/>
</dbReference>
<dbReference type="InterPro" id="IPR032677">
    <property type="entry name" value="GTP_cyclohydro_II"/>
</dbReference>
<dbReference type="Gene3D" id="3.40.50.10990">
    <property type="entry name" value="GTP cyclohydrolase II"/>
    <property type="match status" value="1"/>
</dbReference>
<gene>
    <name evidence="12" type="ORF">YBN1229_v1_2149</name>
</gene>
<evidence type="ECO:0000313" key="13">
    <source>
        <dbReference type="Proteomes" id="UP000033187"/>
    </source>
</evidence>
<accession>A0A0D6JFM7</accession>
<dbReference type="GO" id="GO:0046872">
    <property type="term" value="F:metal ion binding"/>
    <property type="evidence" value="ECO:0007669"/>
    <property type="project" value="UniProtKB-KW"/>
</dbReference>
<dbReference type="InterPro" id="IPR000926">
    <property type="entry name" value="RibA"/>
</dbReference>
<evidence type="ECO:0000256" key="3">
    <source>
        <dbReference type="ARBA" id="ARBA00012762"/>
    </source>
</evidence>
<dbReference type="EC" id="3.5.4.25" evidence="3"/>
<comment type="cofactor">
    <cofactor evidence="1">
        <name>Zn(2+)</name>
        <dbReference type="ChEBI" id="CHEBI:29105"/>
    </cofactor>
</comment>
<dbReference type="InterPro" id="IPR036144">
    <property type="entry name" value="RibA-like_sf"/>
</dbReference>
<keyword evidence="13" id="KW-1185">Reference proteome</keyword>
<keyword evidence="6" id="KW-0547">Nucleotide-binding</keyword>
<dbReference type="NCBIfam" id="NF001591">
    <property type="entry name" value="PRK00393.1"/>
    <property type="match status" value="1"/>
</dbReference>
<keyword evidence="7 12" id="KW-0378">Hydrolase</keyword>
<dbReference type="AlphaFoldDB" id="A0A0D6JFM7"/>
<evidence type="ECO:0000256" key="8">
    <source>
        <dbReference type="ARBA" id="ARBA00022833"/>
    </source>
</evidence>
<evidence type="ECO:0000256" key="9">
    <source>
        <dbReference type="ARBA" id="ARBA00023134"/>
    </source>
</evidence>
<dbReference type="PANTHER" id="PTHR21327:SF18">
    <property type="entry name" value="3,4-DIHYDROXY-2-BUTANONE 4-PHOSPHATE SYNTHASE"/>
    <property type="match status" value="1"/>
</dbReference>
<comment type="pathway">
    <text evidence="2">Cofactor biosynthesis; riboflavin biosynthesis; 5-amino-6-(D-ribitylamino)uracil from GTP: step 1/4.</text>
</comment>
<dbReference type="KEGG" id="fil:BN1229_v1_2149"/>
<evidence type="ECO:0000256" key="2">
    <source>
        <dbReference type="ARBA" id="ARBA00004853"/>
    </source>
</evidence>
<evidence type="ECO:0000313" key="12">
    <source>
        <dbReference type="EMBL" id="CPR19401.1"/>
    </source>
</evidence>
<keyword evidence="4" id="KW-0686">Riboflavin biosynthesis</keyword>
<evidence type="ECO:0000259" key="11">
    <source>
        <dbReference type="Pfam" id="PF00925"/>
    </source>
</evidence>
<evidence type="ECO:0000256" key="4">
    <source>
        <dbReference type="ARBA" id="ARBA00022619"/>
    </source>
</evidence>
<dbReference type="GO" id="GO:0005829">
    <property type="term" value="C:cytosol"/>
    <property type="evidence" value="ECO:0007669"/>
    <property type="project" value="TreeGrafter"/>
</dbReference>
<dbReference type="EMBL" id="LN829119">
    <property type="protein sequence ID" value="CPR19401.1"/>
    <property type="molecule type" value="Genomic_DNA"/>
</dbReference>
<dbReference type="CDD" id="cd00641">
    <property type="entry name" value="GTP_cyclohydro2"/>
    <property type="match status" value="1"/>
</dbReference>
<dbReference type="UniPathway" id="UPA00275"/>
<evidence type="ECO:0000256" key="1">
    <source>
        <dbReference type="ARBA" id="ARBA00001947"/>
    </source>
</evidence>
<dbReference type="SUPFAM" id="SSF142695">
    <property type="entry name" value="RibA-like"/>
    <property type="match status" value="1"/>
</dbReference>
<evidence type="ECO:0000256" key="10">
    <source>
        <dbReference type="ARBA" id="ARBA00049295"/>
    </source>
</evidence>
<keyword evidence="5" id="KW-0479">Metal-binding</keyword>
<keyword evidence="8" id="KW-0862">Zinc</keyword>
<keyword evidence="9" id="KW-0342">GTP-binding</keyword>
<dbReference type="KEGG" id="fiy:BN1229_v1_2149"/>
<evidence type="ECO:0000256" key="7">
    <source>
        <dbReference type="ARBA" id="ARBA00022801"/>
    </source>
</evidence>
<dbReference type="Pfam" id="PF00925">
    <property type="entry name" value="GTP_cyclohydro2"/>
    <property type="match status" value="1"/>
</dbReference>
<feature type="domain" description="GTP cyclohydrolase II" evidence="11">
    <location>
        <begin position="32"/>
        <end position="187"/>
    </location>
</feature>
<dbReference type="GO" id="GO:0008686">
    <property type="term" value="F:3,4-dihydroxy-2-butanone-4-phosphate synthase activity"/>
    <property type="evidence" value="ECO:0007669"/>
    <property type="project" value="TreeGrafter"/>
</dbReference>
<dbReference type="Proteomes" id="UP000033187">
    <property type="component" value="Chromosome 1"/>
</dbReference>
<protein>
    <recommendedName>
        <fullName evidence="3">GTP cyclohydrolase II</fullName>
        <ecNumber evidence="3">3.5.4.25</ecNumber>
    </recommendedName>
</protein>
<reference evidence="13" key="1">
    <citation type="submission" date="2015-02" db="EMBL/GenBank/DDBJ databases">
        <authorList>
            <person name="Chooi Y.-H."/>
        </authorList>
    </citation>
    <scope>NUCLEOTIDE SEQUENCE [LARGE SCALE GENOMIC DNA]</scope>
    <source>
        <strain evidence="13">strain Y</strain>
    </source>
</reference>
<comment type="catalytic activity">
    <reaction evidence="10">
        <text>GTP + 4 H2O = 2,5-diamino-6-hydroxy-4-(5-phosphoribosylamino)-pyrimidine + formate + 2 phosphate + 3 H(+)</text>
        <dbReference type="Rhea" id="RHEA:23704"/>
        <dbReference type="ChEBI" id="CHEBI:15377"/>
        <dbReference type="ChEBI" id="CHEBI:15378"/>
        <dbReference type="ChEBI" id="CHEBI:15740"/>
        <dbReference type="ChEBI" id="CHEBI:37565"/>
        <dbReference type="ChEBI" id="CHEBI:43474"/>
        <dbReference type="ChEBI" id="CHEBI:58614"/>
        <dbReference type="EC" id="3.5.4.25"/>
    </reaction>
</comment>
<evidence type="ECO:0000256" key="6">
    <source>
        <dbReference type="ARBA" id="ARBA00022741"/>
    </source>
</evidence>
<dbReference type="OrthoDB" id="9793111at2"/>
<dbReference type="RefSeq" id="WP_046478177.1">
    <property type="nucleotide sequence ID" value="NZ_LN829118.1"/>
</dbReference>
<dbReference type="PANTHER" id="PTHR21327">
    <property type="entry name" value="GTP CYCLOHYDROLASE II-RELATED"/>
    <property type="match status" value="1"/>
</dbReference>
<dbReference type="GO" id="GO:0009231">
    <property type="term" value="P:riboflavin biosynthetic process"/>
    <property type="evidence" value="ECO:0007669"/>
    <property type="project" value="UniProtKB-UniPathway"/>
</dbReference>
<proteinExistence type="predicted"/>
<evidence type="ECO:0000256" key="5">
    <source>
        <dbReference type="ARBA" id="ARBA00022723"/>
    </source>
</evidence>
<organism evidence="12 13">
    <name type="scientific">Candidatus Filomicrobium marinum</name>
    <dbReference type="NCBI Taxonomy" id="1608628"/>
    <lineage>
        <taxon>Bacteria</taxon>
        <taxon>Pseudomonadati</taxon>
        <taxon>Pseudomonadota</taxon>
        <taxon>Alphaproteobacteria</taxon>
        <taxon>Hyphomicrobiales</taxon>
        <taxon>Hyphomicrobiaceae</taxon>
        <taxon>Filomicrobium</taxon>
    </lineage>
</organism>
<name>A0A0D6JFM7_9HYPH</name>
<dbReference type="GO" id="GO:0005525">
    <property type="term" value="F:GTP binding"/>
    <property type="evidence" value="ECO:0007669"/>
    <property type="project" value="UniProtKB-KW"/>
</dbReference>